<sequence>MAEIAGVVASGAGLISLSLQLVESVAKLRCLIQGLRNAPESLEEAVDEIEILAQILRQIEEDRVAHSSQPSPLINSCVLLCQRSTEKLVSRTQKLDQAMKRSRLGGRFVFILQEGELDKLCCALERAKSTLVIAHQMYLGYVCKVRYLQLTTMLTSSVSDREERLNIISFSTT</sequence>
<dbReference type="AlphaFoldDB" id="A0A9P4Q0T1"/>
<evidence type="ECO:0000313" key="2">
    <source>
        <dbReference type="EMBL" id="KAF2718487.1"/>
    </source>
</evidence>
<organism evidence="2 3">
    <name type="scientific">Polychaeton citri CBS 116435</name>
    <dbReference type="NCBI Taxonomy" id="1314669"/>
    <lineage>
        <taxon>Eukaryota</taxon>
        <taxon>Fungi</taxon>
        <taxon>Dikarya</taxon>
        <taxon>Ascomycota</taxon>
        <taxon>Pezizomycotina</taxon>
        <taxon>Dothideomycetes</taxon>
        <taxon>Dothideomycetidae</taxon>
        <taxon>Capnodiales</taxon>
        <taxon>Capnodiaceae</taxon>
        <taxon>Polychaeton</taxon>
    </lineage>
</organism>
<dbReference type="Proteomes" id="UP000799441">
    <property type="component" value="Unassembled WGS sequence"/>
</dbReference>
<accession>A0A9P4Q0T1</accession>
<gene>
    <name evidence="2" type="ORF">K431DRAFT_274766</name>
</gene>
<dbReference type="Pfam" id="PF17111">
    <property type="entry name" value="PigL_N"/>
    <property type="match status" value="1"/>
</dbReference>
<feature type="domain" description="Azaphilone pigments biosynthesis cluster protein L N-terminal" evidence="1">
    <location>
        <begin position="9"/>
        <end position="168"/>
    </location>
</feature>
<evidence type="ECO:0000313" key="3">
    <source>
        <dbReference type="Proteomes" id="UP000799441"/>
    </source>
</evidence>
<dbReference type="EMBL" id="MU003824">
    <property type="protein sequence ID" value="KAF2718487.1"/>
    <property type="molecule type" value="Genomic_DNA"/>
</dbReference>
<evidence type="ECO:0000259" key="1">
    <source>
        <dbReference type="Pfam" id="PF17111"/>
    </source>
</evidence>
<proteinExistence type="predicted"/>
<protein>
    <recommendedName>
        <fullName evidence="1">Azaphilone pigments biosynthesis cluster protein L N-terminal domain-containing protein</fullName>
    </recommendedName>
</protein>
<keyword evidence="3" id="KW-1185">Reference proteome</keyword>
<dbReference type="InterPro" id="IPR031348">
    <property type="entry name" value="PigL_N"/>
</dbReference>
<reference evidence="2" key="1">
    <citation type="journal article" date="2020" name="Stud. Mycol.">
        <title>101 Dothideomycetes genomes: a test case for predicting lifestyles and emergence of pathogens.</title>
        <authorList>
            <person name="Haridas S."/>
            <person name="Albert R."/>
            <person name="Binder M."/>
            <person name="Bloem J."/>
            <person name="Labutti K."/>
            <person name="Salamov A."/>
            <person name="Andreopoulos B."/>
            <person name="Baker S."/>
            <person name="Barry K."/>
            <person name="Bills G."/>
            <person name="Bluhm B."/>
            <person name="Cannon C."/>
            <person name="Castanera R."/>
            <person name="Culley D."/>
            <person name="Daum C."/>
            <person name="Ezra D."/>
            <person name="Gonzalez J."/>
            <person name="Henrissat B."/>
            <person name="Kuo A."/>
            <person name="Liang C."/>
            <person name="Lipzen A."/>
            <person name="Lutzoni F."/>
            <person name="Magnuson J."/>
            <person name="Mondo S."/>
            <person name="Nolan M."/>
            <person name="Ohm R."/>
            <person name="Pangilinan J."/>
            <person name="Park H.-J."/>
            <person name="Ramirez L."/>
            <person name="Alfaro M."/>
            <person name="Sun H."/>
            <person name="Tritt A."/>
            <person name="Yoshinaga Y."/>
            <person name="Zwiers L.-H."/>
            <person name="Turgeon B."/>
            <person name="Goodwin S."/>
            <person name="Spatafora J."/>
            <person name="Crous P."/>
            <person name="Grigoriev I."/>
        </authorList>
    </citation>
    <scope>NUCLEOTIDE SEQUENCE</scope>
    <source>
        <strain evidence="2">CBS 116435</strain>
    </source>
</reference>
<dbReference type="OrthoDB" id="3200163at2759"/>
<comment type="caution">
    <text evidence="2">The sequence shown here is derived from an EMBL/GenBank/DDBJ whole genome shotgun (WGS) entry which is preliminary data.</text>
</comment>
<name>A0A9P4Q0T1_9PEZI</name>